<dbReference type="InterPro" id="IPR001434">
    <property type="entry name" value="OmcB-like_DUF11"/>
</dbReference>
<evidence type="ECO:0000256" key="4">
    <source>
        <dbReference type="SAM" id="MobiDB-lite"/>
    </source>
</evidence>
<evidence type="ECO:0000313" key="7">
    <source>
        <dbReference type="Proteomes" id="UP000650081"/>
    </source>
</evidence>
<dbReference type="InterPro" id="IPR047589">
    <property type="entry name" value="DUF11_rpt"/>
</dbReference>
<evidence type="ECO:0000256" key="1">
    <source>
        <dbReference type="ARBA" id="ARBA00004613"/>
    </source>
</evidence>
<dbReference type="InterPro" id="IPR051172">
    <property type="entry name" value="Chlamydia_OmcB"/>
</dbReference>
<feature type="compositionally biased region" description="Acidic residues" evidence="4">
    <location>
        <begin position="668"/>
        <end position="689"/>
    </location>
</feature>
<evidence type="ECO:0000256" key="3">
    <source>
        <dbReference type="ARBA" id="ARBA00022729"/>
    </source>
</evidence>
<feature type="region of interest" description="Disordered" evidence="4">
    <location>
        <begin position="1547"/>
        <end position="1577"/>
    </location>
</feature>
<dbReference type="SUPFAM" id="SSF49478">
    <property type="entry name" value="Cna protein B-type domain"/>
    <property type="match status" value="1"/>
</dbReference>
<comment type="caution">
    <text evidence="6">The sequence shown here is derived from an EMBL/GenBank/DDBJ whole genome shotgun (WGS) entry which is preliminary data.</text>
</comment>
<evidence type="ECO:0000256" key="2">
    <source>
        <dbReference type="ARBA" id="ARBA00022525"/>
    </source>
</evidence>
<dbReference type="SUPFAM" id="SSF117074">
    <property type="entry name" value="Hypothetical protein PA1324"/>
    <property type="match status" value="1"/>
</dbReference>
<dbReference type="GO" id="GO:0005576">
    <property type="term" value="C:extracellular region"/>
    <property type="evidence" value="ECO:0007669"/>
    <property type="project" value="UniProtKB-SubCell"/>
</dbReference>
<dbReference type="NCBIfam" id="TIGR04183">
    <property type="entry name" value="Por_Secre_tail"/>
    <property type="match status" value="1"/>
</dbReference>
<feature type="compositionally biased region" description="Polar residues" evidence="4">
    <location>
        <begin position="1547"/>
        <end position="1556"/>
    </location>
</feature>
<dbReference type="GO" id="GO:0000272">
    <property type="term" value="P:polysaccharide catabolic process"/>
    <property type="evidence" value="ECO:0007669"/>
    <property type="project" value="InterPro"/>
</dbReference>
<feature type="region of interest" description="Disordered" evidence="4">
    <location>
        <begin position="477"/>
        <end position="523"/>
    </location>
</feature>
<feature type="domain" description="Dockerin" evidence="5">
    <location>
        <begin position="1879"/>
        <end position="1949"/>
    </location>
</feature>
<organism evidence="6 7">
    <name type="scientific">Neolewinella lacunae</name>
    <dbReference type="NCBI Taxonomy" id="1517758"/>
    <lineage>
        <taxon>Bacteria</taxon>
        <taxon>Pseudomonadati</taxon>
        <taxon>Bacteroidota</taxon>
        <taxon>Saprospiria</taxon>
        <taxon>Saprospirales</taxon>
        <taxon>Lewinellaceae</taxon>
        <taxon>Neolewinella</taxon>
    </lineage>
</organism>
<feature type="region of interest" description="Disordered" evidence="4">
    <location>
        <begin position="664"/>
        <end position="689"/>
    </location>
</feature>
<name>A0A923PN18_9BACT</name>
<comment type="subcellular location">
    <subcellularLocation>
        <location evidence="1">Secreted</location>
    </subcellularLocation>
</comment>
<dbReference type="NCBIfam" id="TIGR01451">
    <property type="entry name" value="B_ant_repeat"/>
    <property type="match status" value="3"/>
</dbReference>
<feature type="non-terminal residue" evidence="6">
    <location>
        <position position="1"/>
    </location>
</feature>
<dbReference type="PROSITE" id="PS51766">
    <property type="entry name" value="DOCKERIN"/>
    <property type="match status" value="1"/>
</dbReference>
<gene>
    <name evidence="6" type="ORF">H9S92_08675</name>
</gene>
<protein>
    <submittedName>
        <fullName evidence="6">DUF11 domain-containing protein</fullName>
    </submittedName>
</protein>
<dbReference type="Gene3D" id="1.10.1330.10">
    <property type="entry name" value="Dockerin domain"/>
    <property type="match status" value="1"/>
</dbReference>
<dbReference type="PANTHER" id="PTHR34819:SF3">
    <property type="entry name" value="CELL SURFACE PROTEIN"/>
    <property type="match status" value="1"/>
</dbReference>
<keyword evidence="2" id="KW-0964">Secreted</keyword>
<dbReference type="Pfam" id="PF17210">
    <property type="entry name" value="SdrD_B"/>
    <property type="match status" value="1"/>
</dbReference>
<evidence type="ECO:0000313" key="6">
    <source>
        <dbReference type="EMBL" id="MBC6994233.1"/>
    </source>
</evidence>
<dbReference type="Pfam" id="PF01345">
    <property type="entry name" value="DUF11"/>
    <property type="match status" value="3"/>
</dbReference>
<feature type="region of interest" description="Disordered" evidence="4">
    <location>
        <begin position="100"/>
        <end position="166"/>
    </location>
</feature>
<feature type="compositionally biased region" description="Polar residues" evidence="4">
    <location>
        <begin position="103"/>
        <end position="113"/>
    </location>
</feature>
<sequence length="2247" mass="238801">SFPGGAQDDTDPQSDENGNMTIDFGFVPVNSVGSSVFYDVNNNGIQEGTEQGIPGTTVQLFADLDGDGTPETLVGETTTDEDGIYFFDNLPDGTYTVVIPNGPANTDGPSAVSSDDAGNEAVQNGEEGPNGSVSSAPFDLIAGDNPVETGTYPGDDQDDAEDTDGNMTIDFGFVPFGFDLALIKELAPGQSSIIQPGDTVEFTITVFNQGVFNADSILITDYLPSLMTFDASIAGNDAGAGWAQTGGLVQRYLSVAAGDLPAGGLAPAATVTVSIFLTVNNPVAPNTAIDNFAEVSASNDEFGNDFSELDIDSDYNEDNDDVLLQDNEIGGDGTAGEDADQHDIATVTTAFFDLALVKTLADGQASSARPGDTVFFTITVFNQGAIPADNILISDYVDADVNGFMFDPTIPVNAAGGWMENGTVGIDSLLVQTTLTDFNGEETLAPGATVSIDIALVINPAMEVFMTLTNLAEISAATDPDGVPQTDIDSPMDEDPTNDPFFQDNEIEGDGTSGEDEDNSDPATINVGAFDLALVKTLAPGQLNVVVPGQEVTFDITVFNQGAIPADNIELIDFIPAGFLFDAGLNPDWADNADGTASTTLTVMDGELPDGGLLPGQNVTIQIVLTVAEPTFPDYVLGEVGPDDVNPDGVEPGQVLTNAAEIVSATDENGDPVDDIDSTPDDNPDNDGDVVDNDIINTDGDQDDHDIAIVTVECYQDPGRSATIEVCLGCDEAVVVINLFDALGGRPNIGGIFSEDAEYFFIDDNGDRVAVDISDPENVVIPGTLDRSLDYKIVYTIPAINGCPERTARITIDVIDIQNLTCNGFTNISLGEDCEATITPSQILQGEINCASSLTVEISTLSGVIIGNTVSSEHIGQTLIVSLFDAQCDNSCWGQILVEDKQRPTIVCPDDTDSFGDVDFICTDLDRILQTTAVTYSPDNIPAVLNITGIPEVADNCTATNDLVVQFYDFLQPVDDPQCEVRTIIRTFTVTDGSGNRATCTQEITVRPPTLADVTIPTEEVVEISCGIAYEALPNGNPVPSLGGEAFVTTAYGNFPIPGNGSYCTIAASFEDSERVITCENTFKFVRTFRIFDWCEPGGESITYSQVIKVGDFEAPVFTAQTQDNDFDGIADNGPLVFSTNSGNECTAIFRLDDPGIRLVDNCSASIALSAVIYPNGDLTATPIGTFVVDLNDGDAELTSAIPVGQHVLRYTYVDVCGNSDFTDIDILIEDRTAPVAVCEDGLNVSLTSGSEGGIESTGIVRLTPDMIDHGSTDDCSEVTLAIARVDAANLAMEAYSQEIILTCADLGTVRVGLRVTDAAGNVNYCWLDVLVEDKLAPSCIPPASLTMSCIEYRAALPADITETTVEARNAIFGAAAGVDNCEATLTETISGSLNSCGVGSFTRVFTVTDGQGLTNTIPCTQTINVFGIHDYTITFPTDESGTCAEIPSYGSIAADELACDLITTTVSVDTLRTLEAGEECFKLRVTYDVVNWCEYNTLGQPYLIPRDGDGIRNPETQLLYLHVIPRNTDNTADDFAFLSRFTDRNYNPNAPQFDQTLDDGNDMDGSDDDNGNDNIDSDVYAADNSRGAFRYVQYIKIYDEVAPVIVAQSPDECIGGAGEDCEATVTLTFTATDECSDITVGLELDANYLVGNGFIPDNAAALGVSITLTSDTAGNYTIVATNVPVGEHAIRIRANDGCGNSDIEILEFCVTPDKAPTPICIQTLTATLIPDGQGGGMAAIWASDFIASDVEDCFGNVIDQYSIYTETEAGAGGFNPAAGRLGIDLDCDDLGDLPVRVYAIDNNGNGDYCSVVVQVQAFQEGLCEVEGASLAGVIMTESMQAVENVVVNVEGGDNLQRTMTTGNDGVFSFTGLPVGVDYTVTPSNYTDYLNGVRTSDIVAISRHILGIAELDSPYKHIAADVDGNTEINVGDIINIRRLILGLSDAYPNDMPSWAFIPADYNFADLSNPWAETFPQVMNFNNLANNIPGADFVGVKLGDVNGTAIANAFMPTAPRNLRGDLELEMDETQLIQGETYRIPVTAPDLTEVDGYQFTLEFDRTAVSIEGIEPGLVQAGNFGWRFASQGLITTSWNWEGVERPINWTGKEVLFTLVVRAQASGKLSNAIATGSRFTEAEAYNAGGTSLRNLSLIFNEEIIQVAGYRLLQNLPNPVSKETTIGFELPEAHAEVTIAITDAAGRLVREYRQEGFVGYNSVRISKRELGGASGVYTYTVQAGKWVATKRMVVIE</sequence>
<dbReference type="GO" id="GO:0030246">
    <property type="term" value="F:carbohydrate binding"/>
    <property type="evidence" value="ECO:0007669"/>
    <property type="project" value="InterPro"/>
</dbReference>
<evidence type="ECO:0000259" key="5">
    <source>
        <dbReference type="PROSITE" id="PS51766"/>
    </source>
</evidence>
<keyword evidence="7" id="KW-1185">Reference proteome</keyword>
<dbReference type="PANTHER" id="PTHR34819">
    <property type="entry name" value="LARGE CYSTEINE-RICH PERIPLASMIC PROTEIN OMCB"/>
    <property type="match status" value="1"/>
</dbReference>
<dbReference type="SUPFAM" id="SSF49384">
    <property type="entry name" value="Carbohydrate-binding domain"/>
    <property type="match status" value="1"/>
</dbReference>
<dbReference type="Gene3D" id="2.60.40.10">
    <property type="entry name" value="Immunoglobulins"/>
    <property type="match status" value="2"/>
</dbReference>
<dbReference type="CDD" id="cd14252">
    <property type="entry name" value="Dockerin_like"/>
    <property type="match status" value="1"/>
</dbReference>
<dbReference type="InterPro" id="IPR016134">
    <property type="entry name" value="Dockerin_dom"/>
</dbReference>
<proteinExistence type="predicted"/>
<accession>A0A923PN18</accession>
<feature type="compositionally biased region" description="Acidic residues" evidence="4">
    <location>
        <begin position="1557"/>
        <end position="1572"/>
    </location>
</feature>
<dbReference type="Proteomes" id="UP000650081">
    <property type="component" value="Unassembled WGS sequence"/>
</dbReference>
<keyword evidence="3" id="KW-0732">Signal</keyword>
<feature type="compositionally biased region" description="Acidic residues" evidence="4">
    <location>
        <begin position="155"/>
        <end position="164"/>
    </location>
</feature>
<feature type="region of interest" description="Disordered" evidence="4">
    <location>
        <begin position="1"/>
        <end position="21"/>
    </location>
</feature>
<dbReference type="EMBL" id="JACSIT010000091">
    <property type="protein sequence ID" value="MBC6994233.1"/>
    <property type="molecule type" value="Genomic_DNA"/>
</dbReference>
<dbReference type="Gene3D" id="2.60.40.680">
    <property type="match status" value="1"/>
</dbReference>
<dbReference type="InterPro" id="IPR036439">
    <property type="entry name" value="Dockerin_dom_sf"/>
</dbReference>
<dbReference type="InterPro" id="IPR008965">
    <property type="entry name" value="CBM2/CBM3_carb-bd_dom_sf"/>
</dbReference>
<reference evidence="6" key="1">
    <citation type="submission" date="2020-08" db="EMBL/GenBank/DDBJ databases">
        <title>Lewinella bacteria from marine environments.</title>
        <authorList>
            <person name="Zhong Y."/>
        </authorList>
    </citation>
    <scope>NUCLEOTIDE SEQUENCE</scope>
    <source>
        <strain evidence="6">KCTC 42187</strain>
    </source>
</reference>
<feature type="compositionally biased region" description="Acidic residues" evidence="4">
    <location>
        <begin position="505"/>
        <end position="520"/>
    </location>
</feature>
<dbReference type="InterPro" id="IPR026444">
    <property type="entry name" value="Secre_tail"/>
</dbReference>
<dbReference type="InterPro" id="IPR013783">
    <property type="entry name" value="Ig-like_fold"/>
</dbReference>
<dbReference type="InterPro" id="IPR033764">
    <property type="entry name" value="Sdr_B"/>
</dbReference>